<evidence type="ECO:0000313" key="1">
    <source>
        <dbReference type="EMBL" id="TKT91579.1"/>
    </source>
</evidence>
<accession>A0A4U6D2R4</accession>
<reference evidence="1 2" key="1">
    <citation type="submission" date="2019-05" db="EMBL/GenBank/DDBJ databases">
        <title>Dyadobacter AR-3-8 sp. nov., isolated from arctic soil.</title>
        <authorList>
            <person name="Chaudhary D.K."/>
        </authorList>
    </citation>
    <scope>NUCLEOTIDE SEQUENCE [LARGE SCALE GENOMIC DNA]</scope>
    <source>
        <strain evidence="1 2">AR-3-8</strain>
    </source>
</reference>
<dbReference type="InterPro" id="IPR018490">
    <property type="entry name" value="cNMP-bd_dom_sf"/>
</dbReference>
<evidence type="ECO:0000313" key="2">
    <source>
        <dbReference type="Proteomes" id="UP000304900"/>
    </source>
</evidence>
<dbReference type="Proteomes" id="UP000304900">
    <property type="component" value="Unassembled WGS sequence"/>
</dbReference>
<dbReference type="EMBL" id="SZVO01000006">
    <property type="protein sequence ID" value="TKT91579.1"/>
    <property type="molecule type" value="Genomic_DNA"/>
</dbReference>
<dbReference type="InterPro" id="IPR014710">
    <property type="entry name" value="RmlC-like_jellyroll"/>
</dbReference>
<dbReference type="AlphaFoldDB" id="A0A4U6D2R4"/>
<gene>
    <name evidence="1" type="ORF">FDK13_14520</name>
</gene>
<comment type="caution">
    <text evidence="1">The sequence shown here is derived from an EMBL/GenBank/DDBJ whole genome shotgun (WGS) entry which is preliminary data.</text>
</comment>
<proteinExistence type="predicted"/>
<protein>
    <submittedName>
        <fullName evidence="1">Crp/Fnr family transcriptional regulator</fullName>
    </submittedName>
</protein>
<sequence>MHKIFALLCNYNIISERTYNAVLQKLIIAEIKQGTILISPDRPQEMVYFISEGITRNFYSHHGQEWTHGFDIAGDCIMTSANFVDDELSMDYVETCTDVKLYGITKKDFQGLILLNPDLEKVSGKILERRLTRFEKRMQDLYTLTEEDLFLKFGKDFPTIFSQVEDRQIASYLRMSTSMFSRLKKKTLTEKKSGITI</sequence>
<dbReference type="OrthoDB" id="680421at2"/>
<dbReference type="RefSeq" id="WP_137340726.1">
    <property type="nucleotide sequence ID" value="NZ_SZVO01000006.1"/>
</dbReference>
<organism evidence="1 2">
    <name type="scientific">Dyadobacter frigoris</name>
    <dbReference type="NCBI Taxonomy" id="2576211"/>
    <lineage>
        <taxon>Bacteria</taxon>
        <taxon>Pseudomonadati</taxon>
        <taxon>Bacteroidota</taxon>
        <taxon>Cytophagia</taxon>
        <taxon>Cytophagales</taxon>
        <taxon>Spirosomataceae</taxon>
        <taxon>Dyadobacter</taxon>
    </lineage>
</organism>
<keyword evidence="2" id="KW-1185">Reference proteome</keyword>
<dbReference type="SUPFAM" id="SSF51206">
    <property type="entry name" value="cAMP-binding domain-like"/>
    <property type="match status" value="1"/>
</dbReference>
<name>A0A4U6D2R4_9BACT</name>
<dbReference type="Gene3D" id="2.60.120.10">
    <property type="entry name" value="Jelly Rolls"/>
    <property type="match status" value="1"/>
</dbReference>